<name>A0A3N4Z680_9MICO</name>
<dbReference type="Proteomes" id="UP000280726">
    <property type="component" value="Unassembled WGS sequence"/>
</dbReference>
<feature type="compositionally biased region" description="Basic and acidic residues" evidence="1">
    <location>
        <begin position="301"/>
        <end position="313"/>
    </location>
</feature>
<dbReference type="EMBL" id="RKRA01000001">
    <property type="protein sequence ID" value="RPF28899.1"/>
    <property type="molecule type" value="Genomic_DNA"/>
</dbReference>
<protein>
    <submittedName>
        <fullName evidence="2">Uncharacterized protein</fullName>
    </submittedName>
</protein>
<organism evidence="2 3">
    <name type="scientific">Georgenia muralis</name>
    <dbReference type="NCBI Taxonomy" id="154117"/>
    <lineage>
        <taxon>Bacteria</taxon>
        <taxon>Bacillati</taxon>
        <taxon>Actinomycetota</taxon>
        <taxon>Actinomycetes</taxon>
        <taxon>Micrococcales</taxon>
        <taxon>Bogoriellaceae</taxon>
        <taxon>Georgenia</taxon>
    </lineage>
</organism>
<feature type="region of interest" description="Disordered" evidence="1">
    <location>
        <begin position="301"/>
        <end position="334"/>
    </location>
</feature>
<gene>
    <name evidence="2" type="ORF">EDD32_3449</name>
</gene>
<keyword evidence="3" id="KW-1185">Reference proteome</keyword>
<accession>A0A3N4Z680</accession>
<dbReference type="AlphaFoldDB" id="A0A3N4Z680"/>
<proteinExistence type="predicted"/>
<feature type="compositionally biased region" description="Low complexity" evidence="1">
    <location>
        <begin position="321"/>
        <end position="330"/>
    </location>
</feature>
<evidence type="ECO:0000313" key="3">
    <source>
        <dbReference type="Proteomes" id="UP000280726"/>
    </source>
</evidence>
<evidence type="ECO:0000313" key="2">
    <source>
        <dbReference type="EMBL" id="RPF28899.1"/>
    </source>
</evidence>
<reference evidence="2 3" key="1">
    <citation type="submission" date="2018-11" db="EMBL/GenBank/DDBJ databases">
        <title>Sequencing the genomes of 1000 actinobacteria strains.</title>
        <authorList>
            <person name="Klenk H.-P."/>
        </authorList>
    </citation>
    <scope>NUCLEOTIDE SEQUENCE [LARGE SCALE GENOMIC DNA]</scope>
    <source>
        <strain evidence="2 3">DSM 14418</strain>
    </source>
</reference>
<evidence type="ECO:0000256" key="1">
    <source>
        <dbReference type="SAM" id="MobiDB-lite"/>
    </source>
</evidence>
<dbReference type="RefSeq" id="WP_123919453.1">
    <property type="nucleotide sequence ID" value="NZ_RKRA01000001.1"/>
</dbReference>
<sequence length="460" mass="49025">MTGLRALPLESLPPFNQTAPDLVGAADQAQETFRALLLGRSWDLLHSHAATLSGLALALLEHIHARTGVHAYHTTYLAERDAGLAQVYAALAADTSGQADDIRDAMLTQLTAELGDPAAAQAALDALLAGTHPLFDSRAAERSAVTTELDVVVPAYAQTATLAARAVADSGLYKAYDITTALAAGPDQEADTETVTDEATVLRTLHDETVAALFTHLDTTDDGQGLLDLAVTVGERITARLPVSAPLAGAYLALLHQRPATQGALAQHRAVLDVVELLERLQVLLAYARLVQAEMATPDRGRWYGNERRRTENRQSPSGVPAGQPAGAQALRDGTGAEGDLVSVEGLVSGLGIADDPAPPKFSTFFDLTDLDDGASVRVRAHMFSLANNGVQDGAFVRVNGFVRRAAPWAAPVGLDVDRVDLTELRRQSWYDDVTARVRHHALLYPDGMSMFFTPAVRLD</sequence>
<comment type="caution">
    <text evidence="2">The sequence shown here is derived from an EMBL/GenBank/DDBJ whole genome shotgun (WGS) entry which is preliminary data.</text>
</comment>
<dbReference type="OrthoDB" id="5139643at2"/>